<gene>
    <name evidence="1" type="ORF">TTHERM_001620834</name>
</gene>
<dbReference type="RefSeq" id="XP_012655761.1">
    <property type="nucleotide sequence ID" value="XM_012800307.1"/>
</dbReference>
<proteinExistence type="predicted"/>
<evidence type="ECO:0000313" key="1">
    <source>
        <dbReference type="EMBL" id="EWS71704.1"/>
    </source>
</evidence>
<dbReference type="InParanoid" id="W7XFU9"/>
<dbReference type="EMBL" id="GG662436">
    <property type="protein sequence ID" value="EWS71704.1"/>
    <property type="molecule type" value="Genomic_DNA"/>
</dbReference>
<dbReference type="GeneID" id="24442494"/>
<organism evidence="1 2">
    <name type="scientific">Tetrahymena thermophila (strain SB210)</name>
    <dbReference type="NCBI Taxonomy" id="312017"/>
    <lineage>
        <taxon>Eukaryota</taxon>
        <taxon>Sar</taxon>
        <taxon>Alveolata</taxon>
        <taxon>Ciliophora</taxon>
        <taxon>Intramacronucleata</taxon>
        <taxon>Oligohymenophorea</taxon>
        <taxon>Hymenostomatida</taxon>
        <taxon>Tetrahymenina</taxon>
        <taxon>Tetrahymenidae</taxon>
        <taxon>Tetrahymena</taxon>
    </lineage>
</organism>
<reference evidence="2" key="1">
    <citation type="journal article" date="2006" name="PLoS Biol.">
        <title>Macronuclear genome sequence of the ciliate Tetrahymena thermophila, a model eukaryote.</title>
        <authorList>
            <person name="Eisen J.A."/>
            <person name="Coyne R.S."/>
            <person name="Wu M."/>
            <person name="Wu D."/>
            <person name="Thiagarajan M."/>
            <person name="Wortman J.R."/>
            <person name="Badger J.H."/>
            <person name="Ren Q."/>
            <person name="Amedeo P."/>
            <person name="Jones K.M."/>
            <person name="Tallon L.J."/>
            <person name="Delcher A.L."/>
            <person name="Salzberg S.L."/>
            <person name="Silva J.C."/>
            <person name="Haas B.J."/>
            <person name="Majoros W.H."/>
            <person name="Farzad M."/>
            <person name="Carlton J.M."/>
            <person name="Smith R.K. Jr."/>
            <person name="Garg J."/>
            <person name="Pearlman R.E."/>
            <person name="Karrer K.M."/>
            <person name="Sun L."/>
            <person name="Manning G."/>
            <person name="Elde N.C."/>
            <person name="Turkewitz A.P."/>
            <person name="Asai D.J."/>
            <person name="Wilkes D.E."/>
            <person name="Wang Y."/>
            <person name="Cai H."/>
            <person name="Collins K."/>
            <person name="Stewart B.A."/>
            <person name="Lee S.R."/>
            <person name="Wilamowska K."/>
            <person name="Weinberg Z."/>
            <person name="Ruzzo W.L."/>
            <person name="Wloga D."/>
            <person name="Gaertig J."/>
            <person name="Frankel J."/>
            <person name="Tsao C.-C."/>
            <person name="Gorovsky M.A."/>
            <person name="Keeling P.J."/>
            <person name="Waller R.F."/>
            <person name="Patron N.J."/>
            <person name="Cherry J.M."/>
            <person name="Stover N.A."/>
            <person name="Krieger C.J."/>
            <person name="del Toro C."/>
            <person name="Ryder H.F."/>
            <person name="Williamson S.C."/>
            <person name="Barbeau R.A."/>
            <person name="Hamilton E.P."/>
            <person name="Orias E."/>
        </authorList>
    </citation>
    <scope>NUCLEOTIDE SEQUENCE [LARGE SCALE GENOMIC DNA]</scope>
    <source>
        <strain evidence="2">SB210</strain>
    </source>
</reference>
<dbReference type="Proteomes" id="UP000009168">
    <property type="component" value="Unassembled WGS sequence"/>
</dbReference>
<keyword evidence="2" id="KW-1185">Reference proteome</keyword>
<dbReference type="KEGG" id="tet:TTHERM_001620834"/>
<protein>
    <submittedName>
        <fullName evidence="1">Uncharacterized protein</fullName>
    </submittedName>
</protein>
<dbReference type="AlphaFoldDB" id="W7XFU9"/>
<sequence>MSNKCIYLFQIQVLNNYSLKSLKVFLKIAKLILNHAKYFIEFFEFRRIVLQIADRPLFQIKFYQEIIYLIRQMHNQQNSPNKCPQLAIRFSKELLAYQKVIGTFLKSSFLFQNIRIVLTPIKKEDKVRFNKGLIQSIQTMSINYKKIKRNPLKNVNKQSQHSLLNVIFNNSNQRQRDYT</sequence>
<name>W7XFU9_TETTS</name>
<accession>W7XFU9</accession>
<evidence type="ECO:0000313" key="2">
    <source>
        <dbReference type="Proteomes" id="UP000009168"/>
    </source>
</evidence>